<feature type="compositionally biased region" description="Basic and acidic residues" evidence="7">
    <location>
        <begin position="1"/>
        <end position="15"/>
    </location>
</feature>
<gene>
    <name evidence="8" type="ORF">SHKM778_33120</name>
</gene>
<evidence type="ECO:0000256" key="3">
    <source>
        <dbReference type="ARBA" id="ARBA00022578"/>
    </source>
</evidence>
<evidence type="ECO:0000256" key="7">
    <source>
        <dbReference type="SAM" id="MobiDB-lite"/>
    </source>
</evidence>
<evidence type="ECO:0000256" key="2">
    <source>
        <dbReference type="ARBA" id="ARBA00010961"/>
    </source>
</evidence>
<dbReference type="PANTHER" id="PTHR33217:SF8">
    <property type="entry name" value="MUTATOR FAMILY TRANSPOSASE"/>
    <property type="match status" value="1"/>
</dbReference>
<proteinExistence type="inferred from homology"/>
<dbReference type="InterPro" id="IPR001207">
    <property type="entry name" value="Transposase_mutator"/>
</dbReference>
<dbReference type="AlphaFoldDB" id="A0AAT9HHP9"/>
<keyword evidence="3 6" id="KW-0815">Transposition</keyword>
<sequence>MSKTITEHSALEKPAVESTADSVSDDQLIAMLVDRARSDGLQLTGKGGLLQQLTKRVLESALEGEITDHVGYDKHDATGRNSVNSRNGTRAKTVLTDVGPVEVKVPSDTAGTFEPQIVRKRQRRLTGVDEMVLSLSAKGLTHGEISAHLAEV</sequence>
<dbReference type="Pfam" id="PF00872">
    <property type="entry name" value="Transposase_mut"/>
    <property type="match status" value="1"/>
</dbReference>
<reference evidence="8" key="2">
    <citation type="submission" date="2024-07" db="EMBL/GenBank/DDBJ databases">
        <title>Streptomyces haneummycinica sp. nov., a new antibiotic-producing actinobacterium isolated from marine sediment.</title>
        <authorList>
            <person name="Uemura M."/>
            <person name="Hamada M."/>
            <person name="Hirano S."/>
            <person name="Kobayashi K."/>
            <person name="Ohshiro T."/>
            <person name="Kobayashi T."/>
            <person name="Terahara T."/>
        </authorList>
    </citation>
    <scope>NUCLEOTIDE SEQUENCE</scope>
    <source>
        <strain evidence="8">KM77-8</strain>
    </source>
</reference>
<reference evidence="8" key="1">
    <citation type="submission" date="2024-06" db="EMBL/GenBank/DDBJ databases">
        <authorList>
            <consortium name="consrtm"/>
            <person name="Uemura M."/>
            <person name="Terahara T."/>
        </authorList>
    </citation>
    <scope>NUCLEOTIDE SEQUENCE</scope>
    <source>
        <strain evidence="8">KM77-8</strain>
    </source>
</reference>
<evidence type="ECO:0000313" key="8">
    <source>
        <dbReference type="EMBL" id="BFO16924.1"/>
    </source>
</evidence>
<keyword evidence="5 6" id="KW-0233">DNA recombination</keyword>
<protein>
    <recommendedName>
        <fullName evidence="6">Mutator family transposase</fullName>
    </recommendedName>
</protein>
<dbReference type="GO" id="GO:0004803">
    <property type="term" value="F:transposase activity"/>
    <property type="evidence" value="ECO:0007669"/>
    <property type="project" value="UniProtKB-UniRule"/>
</dbReference>
<name>A0AAT9HHP9_9ACTN</name>
<comment type="function">
    <text evidence="1 6">Required for the transposition of the insertion element.</text>
</comment>
<evidence type="ECO:0000256" key="4">
    <source>
        <dbReference type="ARBA" id="ARBA00023125"/>
    </source>
</evidence>
<keyword evidence="6" id="KW-0814">Transposable element</keyword>
<feature type="region of interest" description="Disordered" evidence="7">
    <location>
        <begin position="1"/>
        <end position="22"/>
    </location>
</feature>
<organism evidence="8">
    <name type="scientific">Streptomyces haneummycinicus</name>
    <dbReference type="NCBI Taxonomy" id="3074435"/>
    <lineage>
        <taxon>Bacteria</taxon>
        <taxon>Bacillati</taxon>
        <taxon>Actinomycetota</taxon>
        <taxon>Actinomycetes</taxon>
        <taxon>Kitasatosporales</taxon>
        <taxon>Streptomycetaceae</taxon>
        <taxon>Streptomyces</taxon>
    </lineage>
</organism>
<dbReference type="GO" id="GO:0006313">
    <property type="term" value="P:DNA transposition"/>
    <property type="evidence" value="ECO:0007669"/>
    <property type="project" value="UniProtKB-UniRule"/>
</dbReference>
<comment type="similarity">
    <text evidence="2 6">Belongs to the transposase mutator family.</text>
</comment>
<accession>A0AAT9HHP9</accession>
<keyword evidence="4 6" id="KW-0238">DNA-binding</keyword>
<dbReference type="GO" id="GO:0003677">
    <property type="term" value="F:DNA binding"/>
    <property type="evidence" value="ECO:0007669"/>
    <property type="project" value="UniProtKB-UniRule"/>
</dbReference>
<evidence type="ECO:0000256" key="6">
    <source>
        <dbReference type="RuleBase" id="RU365089"/>
    </source>
</evidence>
<evidence type="ECO:0000256" key="1">
    <source>
        <dbReference type="ARBA" id="ARBA00002190"/>
    </source>
</evidence>
<dbReference type="PANTHER" id="PTHR33217">
    <property type="entry name" value="TRANSPOSASE FOR INSERTION SEQUENCE ELEMENT IS1081"/>
    <property type="match status" value="1"/>
</dbReference>
<evidence type="ECO:0000256" key="5">
    <source>
        <dbReference type="ARBA" id="ARBA00023172"/>
    </source>
</evidence>
<dbReference type="EMBL" id="AP035768">
    <property type="protein sequence ID" value="BFO16924.1"/>
    <property type="molecule type" value="Genomic_DNA"/>
</dbReference>